<evidence type="ECO:0000313" key="2">
    <source>
        <dbReference type="WBParaSite" id="BXY_1128800.1"/>
    </source>
</evidence>
<proteinExistence type="predicted"/>
<organism evidence="1 2">
    <name type="scientific">Bursaphelenchus xylophilus</name>
    <name type="common">Pinewood nematode worm</name>
    <name type="synonym">Aphelenchoides xylophilus</name>
    <dbReference type="NCBI Taxonomy" id="6326"/>
    <lineage>
        <taxon>Eukaryota</taxon>
        <taxon>Metazoa</taxon>
        <taxon>Ecdysozoa</taxon>
        <taxon>Nematoda</taxon>
        <taxon>Chromadorea</taxon>
        <taxon>Rhabditida</taxon>
        <taxon>Tylenchina</taxon>
        <taxon>Tylenchomorpha</taxon>
        <taxon>Aphelenchoidea</taxon>
        <taxon>Aphelenchoididae</taxon>
        <taxon>Bursaphelenchus</taxon>
    </lineage>
</organism>
<dbReference type="AlphaFoldDB" id="A0A1I7SE30"/>
<accession>A0A1I7SE30</accession>
<dbReference type="WBParaSite" id="BXY_1128800.1">
    <property type="protein sequence ID" value="BXY_1128800.1"/>
    <property type="gene ID" value="BXY_1128800"/>
</dbReference>
<evidence type="ECO:0000313" key="1">
    <source>
        <dbReference type="Proteomes" id="UP000095284"/>
    </source>
</evidence>
<dbReference type="Proteomes" id="UP000095284">
    <property type="component" value="Unplaced"/>
</dbReference>
<sequence length="69" mass="8263">MCIRSLICATTISRYSKSQRRLRLIFFYCWTCYNIRLRWFGPELCVCWTKSIPPSRTFIQSAKAFLTTK</sequence>
<name>A0A1I7SE30_BURXY</name>
<protein>
    <submittedName>
        <fullName evidence="2">Secreted protein</fullName>
    </submittedName>
</protein>
<reference evidence="2" key="1">
    <citation type="submission" date="2016-11" db="UniProtKB">
        <authorList>
            <consortium name="WormBaseParasite"/>
        </authorList>
    </citation>
    <scope>IDENTIFICATION</scope>
</reference>